<dbReference type="KEGG" id="prv:G7070_17265"/>
<sequence>MTAMDTVQRYGAAMATGDLDGVRAVLAPDAVWHQPGSNVLSGDHVGPDAILAHLGRFMELSGGTFALATDEALPAGDLVVTTVTFRAERPGRDPLDQRGADVYRVVDDRIQEVWLISEDQAAEDRFWNPA</sequence>
<dbReference type="InterPro" id="IPR037401">
    <property type="entry name" value="SnoaL-like"/>
</dbReference>
<dbReference type="CDD" id="cd00531">
    <property type="entry name" value="NTF2_like"/>
    <property type="match status" value="1"/>
</dbReference>
<organism evidence="2 3">
    <name type="scientific">Propioniciclava coleopterorum</name>
    <dbReference type="NCBI Taxonomy" id="2714937"/>
    <lineage>
        <taxon>Bacteria</taxon>
        <taxon>Bacillati</taxon>
        <taxon>Actinomycetota</taxon>
        <taxon>Actinomycetes</taxon>
        <taxon>Propionibacteriales</taxon>
        <taxon>Propionibacteriaceae</taxon>
        <taxon>Propioniciclava</taxon>
    </lineage>
</organism>
<dbReference type="EMBL" id="CP049865">
    <property type="protein sequence ID" value="QIK73692.1"/>
    <property type="molecule type" value="Genomic_DNA"/>
</dbReference>
<dbReference type="InterPro" id="IPR032710">
    <property type="entry name" value="NTF2-like_dom_sf"/>
</dbReference>
<reference evidence="2 3" key="1">
    <citation type="submission" date="2020-03" db="EMBL/GenBank/DDBJ databases">
        <title>Propioniciclava sp. nov., isolated from Hydrophilus acuminatus.</title>
        <authorList>
            <person name="Hyun D.-W."/>
            <person name="Bae J.-W."/>
        </authorList>
    </citation>
    <scope>NUCLEOTIDE SEQUENCE [LARGE SCALE GENOMIC DNA]</scope>
    <source>
        <strain evidence="2 3">HDW11</strain>
    </source>
</reference>
<dbReference type="Pfam" id="PF12680">
    <property type="entry name" value="SnoaL_2"/>
    <property type="match status" value="1"/>
</dbReference>
<dbReference type="Gene3D" id="3.10.450.50">
    <property type="match status" value="1"/>
</dbReference>
<dbReference type="Proteomes" id="UP000501058">
    <property type="component" value="Chromosome"/>
</dbReference>
<gene>
    <name evidence="2" type="ORF">G7070_17265</name>
</gene>
<proteinExistence type="predicted"/>
<keyword evidence="3" id="KW-1185">Reference proteome</keyword>
<accession>A0A6G7YA43</accession>
<dbReference type="AlphaFoldDB" id="A0A6G7YA43"/>
<name>A0A6G7YA43_9ACTN</name>
<protein>
    <submittedName>
        <fullName evidence="2">Nuclear transport factor 2 family protein</fullName>
    </submittedName>
</protein>
<dbReference type="SUPFAM" id="SSF54427">
    <property type="entry name" value="NTF2-like"/>
    <property type="match status" value="1"/>
</dbReference>
<evidence type="ECO:0000313" key="3">
    <source>
        <dbReference type="Proteomes" id="UP000501058"/>
    </source>
</evidence>
<feature type="domain" description="SnoaL-like" evidence="1">
    <location>
        <begin position="7"/>
        <end position="112"/>
    </location>
</feature>
<evidence type="ECO:0000259" key="1">
    <source>
        <dbReference type="Pfam" id="PF12680"/>
    </source>
</evidence>
<evidence type="ECO:0000313" key="2">
    <source>
        <dbReference type="EMBL" id="QIK73692.1"/>
    </source>
</evidence>
<dbReference type="RefSeq" id="WP_166234760.1">
    <property type="nucleotide sequence ID" value="NZ_CP049865.1"/>
</dbReference>